<accession>A0ABV3ZGE2</accession>
<evidence type="ECO:0000313" key="4">
    <source>
        <dbReference type="Proteomes" id="UP001560573"/>
    </source>
</evidence>
<sequence>MNVSAPVIQAKLSINQPNDIYEQEADAIADKVVHAAEQSTNGKSATVNSKNISLQRKCKECEDEEKKAQRKSASVNTTPVSASNGIISNNGISNRINSLQGRGNTMDNQTQAFMSGGFGVDFGNVQIHTDDNAADLSRQLGARAFTVGNDIYFNTGEYKPSSEQGKHLLAHELTHTIQQSGKQLRVQKDDKEKPEDNKPSVDFDALPPDLKIRFWHLLFEANTSQVKLDLETKSLKPSLSYKYGGALTLSLKGGGTTGSFGWQPGDNKLSLGLSHGPVGANFSATPGQDKYSLGLRLGDKLLPPPSDMGRTFMAGGSSAGSMLTGLPGGLDDPLAYYKAHKDDIENVSKSVDLAKDITEAGKKRIRFGADFSLSYDPVNSLVFTARAGLMYNF</sequence>
<dbReference type="EMBL" id="JAULBC010000003">
    <property type="protein sequence ID" value="MEX6688156.1"/>
    <property type="molecule type" value="Genomic_DNA"/>
</dbReference>
<feature type="domain" description="eCIS core" evidence="2">
    <location>
        <begin position="106"/>
        <end position="182"/>
    </location>
</feature>
<evidence type="ECO:0000259" key="2">
    <source>
        <dbReference type="Pfam" id="PF13699"/>
    </source>
</evidence>
<dbReference type="Pfam" id="PF13699">
    <property type="entry name" value="eCIS_core"/>
    <property type="match status" value="1"/>
</dbReference>
<dbReference type="RefSeq" id="WP_369329564.1">
    <property type="nucleotide sequence ID" value="NZ_JAULBC010000003.1"/>
</dbReference>
<dbReference type="InterPro" id="IPR025295">
    <property type="entry name" value="eCIS_core_dom"/>
</dbReference>
<keyword evidence="4" id="KW-1185">Reference proteome</keyword>
<protein>
    <submittedName>
        <fullName evidence="3">DUF4157 domain-containing protein</fullName>
    </submittedName>
</protein>
<feature type="region of interest" description="Disordered" evidence="1">
    <location>
        <begin position="179"/>
        <end position="203"/>
    </location>
</feature>
<evidence type="ECO:0000256" key="1">
    <source>
        <dbReference type="SAM" id="MobiDB-lite"/>
    </source>
</evidence>
<organism evidence="3 4">
    <name type="scientific">Danxiaibacter flavus</name>
    <dbReference type="NCBI Taxonomy" id="3049108"/>
    <lineage>
        <taxon>Bacteria</taxon>
        <taxon>Pseudomonadati</taxon>
        <taxon>Bacteroidota</taxon>
        <taxon>Chitinophagia</taxon>
        <taxon>Chitinophagales</taxon>
        <taxon>Chitinophagaceae</taxon>
        <taxon>Danxiaibacter</taxon>
    </lineage>
</organism>
<dbReference type="Proteomes" id="UP001560573">
    <property type="component" value="Unassembled WGS sequence"/>
</dbReference>
<proteinExistence type="predicted"/>
<name>A0ABV3ZGE2_9BACT</name>
<comment type="caution">
    <text evidence="3">The sequence shown here is derived from an EMBL/GenBank/DDBJ whole genome shotgun (WGS) entry which is preliminary data.</text>
</comment>
<gene>
    <name evidence="3" type="ORF">QTN47_11655</name>
</gene>
<reference evidence="3 4" key="1">
    <citation type="submission" date="2023-07" db="EMBL/GenBank/DDBJ databases">
        <authorList>
            <person name="Lian W.-H."/>
        </authorList>
    </citation>
    <scope>NUCLEOTIDE SEQUENCE [LARGE SCALE GENOMIC DNA]</scope>
    <source>
        <strain evidence="3 4">SYSU DXS3180</strain>
    </source>
</reference>
<evidence type="ECO:0000313" key="3">
    <source>
        <dbReference type="EMBL" id="MEX6688156.1"/>
    </source>
</evidence>
<feature type="compositionally biased region" description="Basic and acidic residues" evidence="1">
    <location>
        <begin position="186"/>
        <end position="201"/>
    </location>
</feature>